<keyword evidence="1" id="KW-0285">Flavoprotein</keyword>
<dbReference type="Gene3D" id="3.30.465.10">
    <property type="match status" value="1"/>
</dbReference>
<dbReference type="Pfam" id="PF00941">
    <property type="entry name" value="FAD_binding_5"/>
    <property type="match status" value="1"/>
</dbReference>
<evidence type="ECO:0000256" key="3">
    <source>
        <dbReference type="ARBA" id="ARBA00023002"/>
    </source>
</evidence>
<dbReference type="GO" id="GO:0016491">
    <property type="term" value="F:oxidoreductase activity"/>
    <property type="evidence" value="ECO:0007669"/>
    <property type="project" value="UniProtKB-KW"/>
</dbReference>
<dbReference type="EMBL" id="STGY01000073">
    <property type="protein sequence ID" value="THV35604.1"/>
    <property type="molecule type" value="Genomic_DNA"/>
</dbReference>
<dbReference type="Gene3D" id="3.30.43.10">
    <property type="entry name" value="Uridine Diphospho-n-acetylenolpyruvylglucosamine Reductase, domain 2"/>
    <property type="match status" value="1"/>
</dbReference>
<comment type="caution">
    <text evidence="5">The sequence shown here is derived from an EMBL/GenBank/DDBJ whole genome shotgun (WGS) entry which is preliminary data.</text>
</comment>
<sequence length="302" mass="31730">MTALRAAGAVSTDRPIIFYRPTETADALRFLAERPEAVPVAGGTDLMVGVNYRHIRPEAMLDLTAIVELCTWTDEGTAIRIGSGVPYARIVAELATALPGLAAASRTVGSPQIRNRGTVGGNLATASPAGDAHPPLLATGANIEIAAPEGRRTVAIDDFFTGPKRSVLRPGEIITAVTVPKAAGPQQFLKVGTRNAMVISVCAFALALDLDRRTVGTGIGSAGPTPLRALPAEELELPWAAPAGLTDATVERFGDLVAAAARPIDDVRGTAAYRRHALAVCAARALRRTWRAAFEERSAEWN</sequence>
<evidence type="ECO:0000313" key="6">
    <source>
        <dbReference type="Proteomes" id="UP000308760"/>
    </source>
</evidence>
<keyword evidence="2" id="KW-0274">FAD</keyword>
<proteinExistence type="predicted"/>
<dbReference type="InterPro" id="IPR016169">
    <property type="entry name" value="FAD-bd_PCMH_sub2"/>
</dbReference>
<organism evidence="5 6">
    <name type="scientific">Glycomyces buryatensis</name>
    <dbReference type="NCBI Taxonomy" id="2570927"/>
    <lineage>
        <taxon>Bacteria</taxon>
        <taxon>Bacillati</taxon>
        <taxon>Actinomycetota</taxon>
        <taxon>Actinomycetes</taxon>
        <taxon>Glycomycetales</taxon>
        <taxon>Glycomycetaceae</taxon>
        <taxon>Glycomyces</taxon>
    </lineage>
</organism>
<gene>
    <name evidence="5" type="ORF">FAB82_22265</name>
</gene>
<dbReference type="InterPro" id="IPR036683">
    <property type="entry name" value="CO_DH_flav_C_dom_sf"/>
</dbReference>
<dbReference type="InterPro" id="IPR016167">
    <property type="entry name" value="FAD-bd_PCMH_sub1"/>
</dbReference>
<accession>A0A4S8Q5R7</accession>
<dbReference type="OrthoDB" id="9793944at2"/>
<dbReference type="Proteomes" id="UP000308760">
    <property type="component" value="Unassembled WGS sequence"/>
</dbReference>
<dbReference type="AlphaFoldDB" id="A0A4S8Q5R7"/>
<protein>
    <submittedName>
        <fullName evidence="5">Xanthine dehydrogenase family protein subunit M</fullName>
    </submittedName>
</protein>
<evidence type="ECO:0000259" key="4">
    <source>
        <dbReference type="PROSITE" id="PS51387"/>
    </source>
</evidence>
<evidence type="ECO:0000256" key="2">
    <source>
        <dbReference type="ARBA" id="ARBA00022827"/>
    </source>
</evidence>
<dbReference type="SUPFAM" id="SSF55447">
    <property type="entry name" value="CO dehydrogenase flavoprotein C-terminal domain-like"/>
    <property type="match status" value="1"/>
</dbReference>
<dbReference type="PANTHER" id="PTHR42659">
    <property type="entry name" value="XANTHINE DEHYDROGENASE SUBUNIT C-RELATED"/>
    <property type="match status" value="1"/>
</dbReference>
<dbReference type="InterPro" id="IPR051312">
    <property type="entry name" value="Diverse_Substr_Oxidored"/>
</dbReference>
<dbReference type="InterPro" id="IPR036318">
    <property type="entry name" value="FAD-bd_PCMH-like_sf"/>
</dbReference>
<evidence type="ECO:0000256" key="1">
    <source>
        <dbReference type="ARBA" id="ARBA00022630"/>
    </source>
</evidence>
<dbReference type="InterPro" id="IPR016166">
    <property type="entry name" value="FAD-bd_PCMH"/>
</dbReference>
<reference evidence="5 6" key="2">
    <citation type="submission" date="2019-05" db="EMBL/GenBank/DDBJ databases">
        <title>Glycomyces buryatensis sp. nov.</title>
        <authorList>
            <person name="Nikitina E."/>
        </authorList>
    </citation>
    <scope>NUCLEOTIDE SEQUENCE [LARGE SCALE GENOMIC DNA]</scope>
    <source>
        <strain evidence="5 6">18</strain>
    </source>
</reference>
<name>A0A4S8Q5R7_9ACTN</name>
<keyword evidence="6" id="KW-1185">Reference proteome</keyword>
<evidence type="ECO:0000313" key="5">
    <source>
        <dbReference type="EMBL" id="THV35604.1"/>
    </source>
</evidence>
<feature type="domain" description="FAD-binding PCMH-type" evidence="4">
    <location>
        <begin position="11"/>
        <end position="184"/>
    </location>
</feature>
<dbReference type="InterPro" id="IPR005107">
    <property type="entry name" value="CO_DH_flav_C"/>
</dbReference>
<dbReference type="Pfam" id="PF03450">
    <property type="entry name" value="CO_deh_flav_C"/>
    <property type="match status" value="1"/>
</dbReference>
<dbReference type="PROSITE" id="PS51387">
    <property type="entry name" value="FAD_PCMH"/>
    <property type="match status" value="1"/>
</dbReference>
<keyword evidence="3" id="KW-0560">Oxidoreductase</keyword>
<dbReference type="SMART" id="SM01092">
    <property type="entry name" value="CO_deh_flav_C"/>
    <property type="match status" value="1"/>
</dbReference>
<dbReference type="InterPro" id="IPR002346">
    <property type="entry name" value="Mopterin_DH_FAD-bd"/>
</dbReference>
<dbReference type="GO" id="GO:0071949">
    <property type="term" value="F:FAD binding"/>
    <property type="evidence" value="ECO:0007669"/>
    <property type="project" value="InterPro"/>
</dbReference>
<dbReference type="Gene3D" id="3.30.390.50">
    <property type="entry name" value="CO dehydrogenase flavoprotein, C-terminal domain"/>
    <property type="match status" value="1"/>
</dbReference>
<reference evidence="6" key="1">
    <citation type="submission" date="2019-04" db="EMBL/GenBank/DDBJ databases">
        <title>Nocardioides xinjiangensis sp. nov.</title>
        <authorList>
            <person name="Liu S."/>
        </authorList>
    </citation>
    <scope>NUCLEOTIDE SEQUENCE [LARGE SCALE GENOMIC DNA]</scope>
    <source>
        <strain evidence="6">18</strain>
    </source>
</reference>
<dbReference type="PANTHER" id="PTHR42659:SF2">
    <property type="entry name" value="XANTHINE DEHYDROGENASE SUBUNIT C-RELATED"/>
    <property type="match status" value="1"/>
</dbReference>
<dbReference type="SUPFAM" id="SSF56176">
    <property type="entry name" value="FAD-binding/transporter-associated domain-like"/>
    <property type="match status" value="1"/>
</dbReference>